<reference evidence="5" key="1">
    <citation type="journal article" date="2019" name="Int. J. Syst. Evol. Microbiol.">
        <title>The Global Catalogue of Microorganisms (GCM) 10K type strain sequencing project: providing services to taxonomists for standard genome sequencing and annotation.</title>
        <authorList>
            <consortium name="The Broad Institute Genomics Platform"/>
            <consortium name="The Broad Institute Genome Sequencing Center for Infectious Disease"/>
            <person name="Wu L."/>
            <person name="Ma J."/>
        </authorList>
    </citation>
    <scope>NUCLEOTIDE SEQUENCE [LARGE SCALE GENOMIC DNA]</scope>
    <source>
        <strain evidence="5">CCUG 37257</strain>
    </source>
</reference>
<evidence type="ECO:0000313" key="5">
    <source>
        <dbReference type="Proteomes" id="UP001595988"/>
    </source>
</evidence>
<dbReference type="PRINTS" id="PR00793">
    <property type="entry name" value="PROAMNOPTASE"/>
</dbReference>
<dbReference type="PANTHER" id="PTHR43265:SF1">
    <property type="entry name" value="ESTERASE ESTD"/>
    <property type="match status" value="1"/>
</dbReference>
<dbReference type="RefSeq" id="WP_289585205.1">
    <property type="nucleotide sequence ID" value="NZ_JBHSFT010000044.1"/>
</dbReference>
<evidence type="ECO:0000313" key="4">
    <source>
        <dbReference type="EMBL" id="MFC4663725.1"/>
    </source>
</evidence>
<dbReference type="Pfam" id="PF00561">
    <property type="entry name" value="Abhydrolase_1"/>
    <property type="match status" value="1"/>
</dbReference>
<comment type="similarity">
    <text evidence="1">Belongs to the peptidase S33 family.</text>
</comment>
<comment type="caution">
    <text evidence="4">The sequence shown here is derived from an EMBL/GenBank/DDBJ whole genome shotgun (WGS) entry which is preliminary data.</text>
</comment>
<organism evidence="4 5">
    <name type="scientific">Oceanobacillus aidingensis</name>
    <dbReference type="NCBI Taxonomy" id="645964"/>
    <lineage>
        <taxon>Bacteria</taxon>
        <taxon>Bacillati</taxon>
        <taxon>Bacillota</taxon>
        <taxon>Bacilli</taxon>
        <taxon>Bacillales</taxon>
        <taxon>Bacillaceae</taxon>
        <taxon>Oceanobacillus</taxon>
    </lineage>
</organism>
<feature type="domain" description="AB hydrolase-1" evidence="3">
    <location>
        <begin position="39"/>
        <end position="310"/>
    </location>
</feature>
<proteinExistence type="inferred from homology"/>
<dbReference type="EMBL" id="JBHSFT010000044">
    <property type="protein sequence ID" value="MFC4663725.1"/>
    <property type="molecule type" value="Genomic_DNA"/>
</dbReference>
<dbReference type="InterPro" id="IPR029058">
    <property type="entry name" value="AB_hydrolase_fold"/>
</dbReference>
<evidence type="ECO:0000256" key="2">
    <source>
        <dbReference type="ARBA" id="ARBA00022801"/>
    </source>
</evidence>
<accession>A0ABV9K108</accession>
<keyword evidence="2 4" id="KW-0378">Hydrolase</keyword>
<dbReference type="Gene3D" id="3.40.50.1820">
    <property type="entry name" value="alpha/beta hydrolase"/>
    <property type="match status" value="1"/>
</dbReference>
<keyword evidence="5" id="KW-1185">Reference proteome</keyword>
<dbReference type="SUPFAM" id="SSF53474">
    <property type="entry name" value="alpha/beta-Hydrolases"/>
    <property type="match status" value="1"/>
</dbReference>
<dbReference type="Proteomes" id="UP001595988">
    <property type="component" value="Unassembled WGS sequence"/>
</dbReference>
<dbReference type="InterPro" id="IPR000073">
    <property type="entry name" value="AB_hydrolase_1"/>
</dbReference>
<dbReference type="PANTHER" id="PTHR43265">
    <property type="entry name" value="ESTERASE ESTD"/>
    <property type="match status" value="1"/>
</dbReference>
<gene>
    <name evidence="4" type="ORF">ACFO3P_16225</name>
</gene>
<sequence length="333" mass="38224">MQSAYTENKEHNKTILKEYVGINGAKQGIIVESLNQNKPLLLFLHGGPGFPAYPVNKAHGVNLEQYFDVCYWDQRGTGMSYDAETAKKGVMVEQLIEDTNEVTNHLRNKYARDKVFLLGHSWGSYLGSLAAQKRPDLFYAYIGVGQIGSQLESEKEAYQYILKTAKDRKDKRAVKQIENVTFDEKFYENRTYGAIRTKFTEKYGGGFKREGYSNLERLKHVFSCANYTFNERINSFKGAVLGWQSLGHVMAAADLAELVPKLPLPVFILQGQHDYQTTYTQAKRFYDSIEAPFKKMYTFENSAHTPFIEEQVLFYQIIENDILPVVEEEIYSI</sequence>
<evidence type="ECO:0000259" key="3">
    <source>
        <dbReference type="Pfam" id="PF00561"/>
    </source>
</evidence>
<evidence type="ECO:0000256" key="1">
    <source>
        <dbReference type="ARBA" id="ARBA00010088"/>
    </source>
</evidence>
<name>A0ABV9K108_9BACI</name>
<dbReference type="GO" id="GO:0016787">
    <property type="term" value="F:hydrolase activity"/>
    <property type="evidence" value="ECO:0007669"/>
    <property type="project" value="UniProtKB-KW"/>
</dbReference>
<dbReference type="InterPro" id="IPR053145">
    <property type="entry name" value="AB_hydrolase_Est10"/>
</dbReference>
<dbReference type="InterPro" id="IPR002410">
    <property type="entry name" value="Peptidase_S33"/>
</dbReference>
<protein>
    <submittedName>
        <fullName evidence="4">Alpha/beta fold hydrolase</fullName>
    </submittedName>
</protein>